<dbReference type="EMBL" id="DRIG01000075">
    <property type="protein sequence ID" value="HEC78910.1"/>
    <property type="molecule type" value="Genomic_DNA"/>
</dbReference>
<proteinExistence type="predicted"/>
<gene>
    <name evidence="1" type="ORF">ENI34_06170</name>
    <name evidence="2" type="ORF">ENI34_07190</name>
</gene>
<accession>A0A9C9ENR0</accession>
<evidence type="ECO:0008006" key="4">
    <source>
        <dbReference type="Google" id="ProtNLM"/>
    </source>
</evidence>
<dbReference type="Proteomes" id="UP000885826">
    <property type="component" value="Unassembled WGS sequence"/>
</dbReference>
<evidence type="ECO:0000313" key="1">
    <source>
        <dbReference type="EMBL" id="HEC78711.1"/>
    </source>
</evidence>
<dbReference type="AlphaFoldDB" id="A0A9C9ENR0"/>
<feature type="non-terminal residue" evidence="1">
    <location>
        <position position="65"/>
    </location>
</feature>
<dbReference type="Gene3D" id="1.10.10.60">
    <property type="entry name" value="Homeodomain-like"/>
    <property type="match status" value="1"/>
</dbReference>
<sequence>MKQQLHRRFTDNHLKVLFDLYLKKALSANDVISQLGCSRSRFFDLLKRYRQDPKGFTVAYRRRQP</sequence>
<name>A0A9C9ENR0_UNCW3</name>
<reference evidence="1" key="1">
    <citation type="journal article" date="2020" name="mSystems">
        <title>Genome- and Community-Level Interaction Insights into Carbon Utilization and Element Cycling Functions of Hydrothermarchaeota in Hydrothermal Sediment.</title>
        <authorList>
            <person name="Zhou Z."/>
            <person name="Liu Y."/>
            <person name="Xu W."/>
            <person name="Pan J."/>
            <person name="Luo Z.H."/>
            <person name="Li M."/>
        </authorList>
    </citation>
    <scope>NUCLEOTIDE SEQUENCE</scope>
    <source>
        <strain evidence="1">HyVt-388</strain>
    </source>
</reference>
<organism evidence="1 3">
    <name type="scientific">candidate division WOR-3 bacterium</name>
    <dbReference type="NCBI Taxonomy" id="2052148"/>
    <lineage>
        <taxon>Bacteria</taxon>
        <taxon>Bacteria division WOR-3</taxon>
    </lineage>
</organism>
<comment type="caution">
    <text evidence="1">The sequence shown here is derived from an EMBL/GenBank/DDBJ whole genome shotgun (WGS) entry which is preliminary data.</text>
</comment>
<evidence type="ECO:0000313" key="2">
    <source>
        <dbReference type="EMBL" id="HEC78910.1"/>
    </source>
</evidence>
<protein>
    <recommendedName>
        <fullName evidence="4">Helix-turn-helix domain-containing protein</fullName>
    </recommendedName>
</protein>
<dbReference type="EMBL" id="DRIG01000065">
    <property type="protein sequence ID" value="HEC78711.1"/>
    <property type="molecule type" value="Genomic_DNA"/>
</dbReference>
<evidence type="ECO:0000313" key="3">
    <source>
        <dbReference type="Proteomes" id="UP000885826"/>
    </source>
</evidence>